<comment type="cofactor">
    <cofactor evidence="1">
        <name>Zn(2+)</name>
        <dbReference type="ChEBI" id="CHEBI:29105"/>
    </cofactor>
</comment>
<dbReference type="Proteomes" id="UP000295727">
    <property type="component" value="Chromosome 3"/>
</dbReference>
<feature type="domain" description="Succinylglutamate desuccinylase/Aspartoacylase catalytic" evidence="5">
    <location>
        <begin position="29"/>
        <end position="227"/>
    </location>
</feature>
<dbReference type="OrthoDB" id="527673at2"/>
<keyword evidence="4" id="KW-0862">Zinc</keyword>
<sequence>MHDALELSVTGDSGAALPLRAWRLNGRGDGPSVHLQAGLHADEIAGMHVLHTLLPRLREAQESGRLAGTVTVVPQANPLGLGQFRHGRLLGRFHDATSRNFNRHFHESIAMEREPGTFAAWQKALFALASEAQIVLDLHTDSEALPYLYVHEGFWPEASDLAAALSAEVAVVWGDDDDGAFEGAIVERGRREPHAGLLLAATIELRGQSDVSDALAQRDADGIYRFLCARGVVDERVEHMGWEGEAVPIGNMETIFAPVAGVLVYSCELGERVAQGQTIARIVARPGDPSSEVAMRAPQSGRIVTRNRDRLIAQGDVAIKMTGSKPSGSWGGGALDP</sequence>
<reference evidence="6 7" key="1">
    <citation type="submission" date="2019-03" db="EMBL/GenBank/DDBJ databases">
        <title>Paraburkholderia sp. 7MH5, isolated from subtropical forest soil.</title>
        <authorList>
            <person name="Gao Z.-H."/>
            <person name="Qiu L.-H."/>
        </authorList>
    </citation>
    <scope>NUCLEOTIDE SEQUENCE [LARGE SCALE GENOMIC DNA]</scope>
    <source>
        <strain evidence="6 7">7MH5</strain>
    </source>
</reference>
<dbReference type="PANTHER" id="PTHR37326">
    <property type="entry name" value="BLL3975 PROTEIN"/>
    <property type="match status" value="1"/>
</dbReference>
<evidence type="ECO:0000313" key="6">
    <source>
        <dbReference type="EMBL" id="QBR02439.1"/>
    </source>
</evidence>
<keyword evidence="3" id="KW-0378">Hydrolase</keyword>
<dbReference type="InterPro" id="IPR055438">
    <property type="entry name" value="AstE_AspA_cat"/>
</dbReference>
<dbReference type="Gene3D" id="3.40.630.10">
    <property type="entry name" value="Zn peptidases"/>
    <property type="match status" value="2"/>
</dbReference>
<evidence type="ECO:0000313" key="7">
    <source>
        <dbReference type="Proteomes" id="UP000295727"/>
    </source>
</evidence>
<evidence type="ECO:0000256" key="4">
    <source>
        <dbReference type="ARBA" id="ARBA00022833"/>
    </source>
</evidence>
<evidence type="ECO:0000256" key="2">
    <source>
        <dbReference type="ARBA" id="ARBA00022723"/>
    </source>
</evidence>
<dbReference type="EMBL" id="CP038150">
    <property type="protein sequence ID" value="QBR02439.1"/>
    <property type="molecule type" value="Genomic_DNA"/>
</dbReference>
<dbReference type="PANTHER" id="PTHR37326:SF1">
    <property type="entry name" value="BLL3975 PROTEIN"/>
    <property type="match status" value="1"/>
</dbReference>
<gene>
    <name evidence="6" type="ORF">E1956_33785</name>
</gene>
<dbReference type="KEGG" id="ppai:E1956_33785"/>
<evidence type="ECO:0000256" key="3">
    <source>
        <dbReference type="ARBA" id="ARBA00022801"/>
    </source>
</evidence>
<evidence type="ECO:0000259" key="5">
    <source>
        <dbReference type="Pfam" id="PF24827"/>
    </source>
</evidence>
<dbReference type="GO" id="GO:0046872">
    <property type="term" value="F:metal ion binding"/>
    <property type="evidence" value="ECO:0007669"/>
    <property type="project" value="UniProtKB-KW"/>
</dbReference>
<proteinExistence type="predicted"/>
<dbReference type="InterPro" id="IPR053138">
    <property type="entry name" value="N-alpha-Ac-DABA_deacetylase"/>
</dbReference>
<dbReference type="GO" id="GO:0016788">
    <property type="term" value="F:hydrolase activity, acting on ester bonds"/>
    <property type="evidence" value="ECO:0007669"/>
    <property type="project" value="InterPro"/>
</dbReference>
<keyword evidence="2" id="KW-0479">Metal-binding</keyword>
<dbReference type="Pfam" id="PF24827">
    <property type="entry name" value="AstE_AspA_cat"/>
    <property type="match status" value="1"/>
</dbReference>
<evidence type="ECO:0000256" key="1">
    <source>
        <dbReference type="ARBA" id="ARBA00001947"/>
    </source>
</evidence>
<accession>A0A4P7D1E7</accession>
<organism evidence="6 7">
    <name type="scientific">Paraburkholderia pallida</name>
    <dbReference type="NCBI Taxonomy" id="2547399"/>
    <lineage>
        <taxon>Bacteria</taxon>
        <taxon>Pseudomonadati</taxon>
        <taxon>Pseudomonadota</taxon>
        <taxon>Betaproteobacteria</taxon>
        <taxon>Burkholderiales</taxon>
        <taxon>Burkholderiaceae</taxon>
        <taxon>Paraburkholderia</taxon>
    </lineage>
</organism>
<dbReference type="AlphaFoldDB" id="A0A4P7D1E7"/>
<name>A0A4P7D1E7_9BURK</name>
<dbReference type="SUPFAM" id="SSF53187">
    <property type="entry name" value="Zn-dependent exopeptidases"/>
    <property type="match status" value="1"/>
</dbReference>
<protein>
    <submittedName>
        <fullName evidence="6">Succinylglutamate desuccinylase</fullName>
    </submittedName>
</protein>
<keyword evidence="7" id="KW-1185">Reference proteome</keyword>